<comment type="subcellular location">
    <subcellularLocation>
        <location evidence="1 10">Cytoplasm</location>
    </subcellularLocation>
</comment>
<dbReference type="eggNOG" id="COG1385">
    <property type="taxonomic scope" value="Bacteria"/>
</dbReference>
<dbReference type="STRING" id="1322246.BN4_10711"/>
<dbReference type="Pfam" id="PF04452">
    <property type="entry name" value="Methyltrans_RNA"/>
    <property type="match status" value="1"/>
</dbReference>
<evidence type="ECO:0000256" key="1">
    <source>
        <dbReference type="ARBA" id="ARBA00004496"/>
    </source>
</evidence>
<evidence type="ECO:0000313" key="13">
    <source>
        <dbReference type="EMBL" id="CCH47948.1"/>
    </source>
</evidence>
<dbReference type="CDD" id="cd18084">
    <property type="entry name" value="RsmE-like"/>
    <property type="match status" value="1"/>
</dbReference>
<dbReference type="KEGG" id="dpi:BN4_10711"/>
<feature type="domain" description="Ribosomal RNA small subunit methyltransferase E PUA-like" evidence="12">
    <location>
        <begin position="4"/>
        <end position="47"/>
    </location>
</feature>
<keyword evidence="14" id="KW-1185">Reference proteome</keyword>
<gene>
    <name evidence="13" type="ordered locus">BN4_10711</name>
</gene>
<dbReference type="AlphaFoldDB" id="M1WUX0"/>
<evidence type="ECO:0000256" key="9">
    <source>
        <dbReference type="ARBA" id="ARBA00047944"/>
    </source>
</evidence>
<dbReference type="EMBL" id="FO203427">
    <property type="protein sequence ID" value="CCH47948.1"/>
    <property type="molecule type" value="Genomic_DNA"/>
</dbReference>
<keyword evidence="6 10" id="KW-0808">Transferase</keyword>
<evidence type="ECO:0000259" key="12">
    <source>
        <dbReference type="Pfam" id="PF20260"/>
    </source>
</evidence>
<evidence type="ECO:0000256" key="5">
    <source>
        <dbReference type="ARBA" id="ARBA00022603"/>
    </source>
</evidence>
<dbReference type="GO" id="GO:0005737">
    <property type="term" value="C:cytoplasm"/>
    <property type="evidence" value="ECO:0007669"/>
    <property type="project" value="UniProtKB-SubCell"/>
</dbReference>
<dbReference type="SUPFAM" id="SSF88697">
    <property type="entry name" value="PUA domain-like"/>
    <property type="match status" value="1"/>
</dbReference>
<keyword evidence="3 10" id="KW-0963">Cytoplasm</keyword>
<dbReference type="EC" id="2.1.1.193" evidence="10"/>
<name>M1WUX0_PSEP2</name>
<dbReference type="PIRSF" id="PIRSF015601">
    <property type="entry name" value="MTase_slr0722"/>
    <property type="match status" value="1"/>
</dbReference>
<dbReference type="InterPro" id="IPR015947">
    <property type="entry name" value="PUA-like_sf"/>
</dbReference>
<dbReference type="InterPro" id="IPR029028">
    <property type="entry name" value="Alpha/beta_knot_MTases"/>
</dbReference>
<accession>M1WUX0</accession>
<dbReference type="PANTHER" id="PTHR30027">
    <property type="entry name" value="RIBOSOMAL RNA SMALL SUBUNIT METHYLTRANSFERASE E"/>
    <property type="match status" value="1"/>
</dbReference>
<dbReference type="GO" id="GO:0070042">
    <property type="term" value="F:rRNA (uridine-N3-)-methyltransferase activity"/>
    <property type="evidence" value="ECO:0007669"/>
    <property type="project" value="TreeGrafter"/>
</dbReference>
<dbReference type="PATRIC" id="fig|879567.3.peg.733"/>
<dbReference type="InterPro" id="IPR046886">
    <property type="entry name" value="RsmE_MTase_dom"/>
</dbReference>
<evidence type="ECO:0000256" key="8">
    <source>
        <dbReference type="ARBA" id="ARBA00025699"/>
    </source>
</evidence>
<keyword evidence="4 10" id="KW-0698">rRNA processing</keyword>
<comment type="catalytic activity">
    <reaction evidence="9 10">
        <text>uridine(1498) in 16S rRNA + S-adenosyl-L-methionine = N(3)-methyluridine(1498) in 16S rRNA + S-adenosyl-L-homocysteine + H(+)</text>
        <dbReference type="Rhea" id="RHEA:42920"/>
        <dbReference type="Rhea" id="RHEA-COMP:10283"/>
        <dbReference type="Rhea" id="RHEA-COMP:10284"/>
        <dbReference type="ChEBI" id="CHEBI:15378"/>
        <dbReference type="ChEBI" id="CHEBI:57856"/>
        <dbReference type="ChEBI" id="CHEBI:59789"/>
        <dbReference type="ChEBI" id="CHEBI:65315"/>
        <dbReference type="ChEBI" id="CHEBI:74502"/>
        <dbReference type="EC" id="2.1.1.193"/>
    </reaction>
</comment>
<keyword evidence="7 10" id="KW-0949">S-adenosyl-L-methionine</keyword>
<dbReference type="PANTHER" id="PTHR30027:SF3">
    <property type="entry name" value="16S RRNA (URACIL(1498)-N(3))-METHYLTRANSFERASE"/>
    <property type="match status" value="1"/>
</dbReference>
<comment type="function">
    <text evidence="8 10">Specifically methylates the N3 position of the uracil ring of uridine 1498 (m3U1498) in 16S rRNA. Acts on the fully assembled 30S ribosomal subunit.</text>
</comment>
<dbReference type="Pfam" id="PF20260">
    <property type="entry name" value="PUA_4"/>
    <property type="match status" value="1"/>
</dbReference>
<proteinExistence type="inferred from homology"/>
<dbReference type="BioCyc" id="DPIE1322246:BN4_RS03645-MONOMER"/>
<dbReference type="Proteomes" id="UP000011724">
    <property type="component" value="Chromosome"/>
</dbReference>
<evidence type="ECO:0000313" key="14">
    <source>
        <dbReference type="Proteomes" id="UP000011724"/>
    </source>
</evidence>
<evidence type="ECO:0000256" key="4">
    <source>
        <dbReference type="ARBA" id="ARBA00022552"/>
    </source>
</evidence>
<organism evidence="13 14">
    <name type="scientific">Pseudodesulfovibrio piezophilus (strain DSM 21447 / JCM 15486 / C1TLV30)</name>
    <name type="common">Desulfovibrio piezophilus</name>
    <dbReference type="NCBI Taxonomy" id="1322246"/>
    <lineage>
        <taxon>Bacteria</taxon>
        <taxon>Pseudomonadati</taxon>
        <taxon>Thermodesulfobacteriota</taxon>
        <taxon>Desulfovibrionia</taxon>
        <taxon>Desulfovibrionales</taxon>
        <taxon>Desulfovibrionaceae</taxon>
    </lineage>
</organism>
<keyword evidence="5 10" id="KW-0489">Methyltransferase</keyword>
<dbReference type="RefSeq" id="WP_015414002.1">
    <property type="nucleotide sequence ID" value="NC_020409.1"/>
</dbReference>
<sequence>MLVGNEARHMITVLRTETEQIVRLFDGNGQDGLFRVIQIAPKQVILEALELSHHQTSDLHVTLAIGWGKSKRRNYLFEKTVELRGNGIAFWDARRSQGHPPKKTKDAWREKCLQAAKQCGSPFVPTLSTLQNGIKGLIAYAADFDQCYLAWEATEVNESLKPSSFIRGKNLIVIGPEGGLEDEEAQKLIESDFKTVTLGDSILRWETAALYCLSIASLARQDSK</sequence>
<evidence type="ECO:0000256" key="6">
    <source>
        <dbReference type="ARBA" id="ARBA00022679"/>
    </source>
</evidence>
<dbReference type="Gene3D" id="3.40.1280.10">
    <property type="match status" value="1"/>
</dbReference>
<reference evidence="14" key="2">
    <citation type="journal article" date="2013" name="Stand. Genomic Sci.">
        <title>Complete genome sequence of Desulfocapsa sulfexigens, a marine deltaproteobacterium specialized in disproportionating inorganic sulfur compounds.</title>
        <authorList>
            <person name="Finster K.W."/>
            <person name="Kjeldsen K.U."/>
            <person name="Kube M."/>
            <person name="Reinhardt R."/>
            <person name="Mussmann M."/>
            <person name="Amann R."/>
            <person name="Schreiber L."/>
        </authorList>
    </citation>
    <scope>NUCLEOTIDE SEQUENCE [LARGE SCALE GENOMIC DNA]</scope>
    <source>
        <strain evidence="14">DSM 10523 / SB164P1</strain>
    </source>
</reference>
<evidence type="ECO:0000256" key="7">
    <source>
        <dbReference type="ARBA" id="ARBA00022691"/>
    </source>
</evidence>
<evidence type="ECO:0000256" key="10">
    <source>
        <dbReference type="PIRNR" id="PIRNR015601"/>
    </source>
</evidence>
<protein>
    <recommendedName>
        <fullName evidence="10">Ribosomal RNA small subunit methyltransferase E</fullName>
        <ecNumber evidence="10">2.1.1.193</ecNumber>
    </recommendedName>
</protein>
<dbReference type="SUPFAM" id="SSF75217">
    <property type="entry name" value="alpha/beta knot"/>
    <property type="match status" value="1"/>
</dbReference>
<dbReference type="HOGENOM" id="CLU_067442_3_0_7"/>
<comment type="similarity">
    <text evidence="2 10">Belongs to the RNA methyltransferase RsmE family.</text>
</comment>
<evidence type="ECO:0000256" key="3">
    <source>
        <dbReference type="ARBA" id="ARBA00022490"/>
    </source>
</evidence>
<feature type="domain" description="Ribosomal RNA small subunit methyltransferase E methyltransferase" evidence="11">
    <location>
        <begin position="57"/>
        <end position="216"/>
    </location>
</feature>
<dbReference type="InterPro" id="IPR006700">
    <property type="entry name" value="RsmE"/>
</dbReference>
<reference evidence="13 14" key="1">
    <citation type="journal article" date="2013" name="PLoS ONE">
        <title>The first genomic and proteomic characterization of a deep-sea sulfate reducer: insights into the piezophilic lifestyle of Desulfovibrio piezophilus.</title>
        <authorList>
            <person name="Pradel N."/>
            <person name="Ji B."/>
            <person name="Gimenez G."/>
            <person name="Talla E."/>
            <person name="Lenoble P."/>
            <person name="Garel M."/>
            <person name="Tamburini C."/>
            <person name="Fourquet P."/>
            <person name="Lebrun R."/>
            <person name="Bertin P."/>
            <person name="Denis Y."/>
            <person name="Pophillat M."/>
            <person name="Barbe V."/>
            <person name="Ollivier B."/>
            <person name="Dolla A."/>
        </authorList>
    </citation>
    <scope>NUCLEOTIDE SEQUENCE [LARGE SCALE GENOMIC DNA]</scope>
    <source>
        <strain evidence="14">DSM 10523 / SB164P1</strain>
    </source>
</reference>
<dbReference type="InterPro" id="IPR029026">
    <property type="entry name" value="tRNA_m1G_MTases_N"/>
</dbReference>
<dbReference type="InterPro" id="IPR046887">
    <property type="entry name" value="RsmE_PUA-like"/>
</dbReference>
<dbReference type="GO" id="GO:0070475">
    <property type="term" value="P:rRNA base methylation"/>
    <property type="evidence" value="ECO:0007669"/>
    <property type="project" value="TreeGrafter"/>
</dbReference>
<dbReference type="NCBIfam" id="TIGR00046">
    <property type="entry name" value="RsmE family RNA methyltransferase"/>
    <property type="match status" value="1"/>
</dbReference>
<evidence type="ECO:0000259" key="11">
    <source>
        <dbReference type="Pfam" id="PF04452"/>
    </source>
</evidence>
<evidence type="ECO:0000256" key="2">
    <source>
        <dbReference type="ARBA" id="ARBA00005528"/>
    </source>
</evidence>